<reference evidence="3 4" key="1">
    <citation type="submission" date="2019-03" db="EMBL/GenBank/DDBJ databases">
        <title>Sapientia aquatica gen. nov., sp. nov., isolated from a crater lake.</title>
        <authorList>
            <person name="Felfoldi T."/>
            <person name="Szabo A."/>
            <person name="Toth E."/>
            <person name="Schumann P."/>
            <person name="Keki Z."/>
            <person name="Marialigeti K."/>
            <person name="Mathe I."/>
        </authorList>
    </citation>
    <scope>NUCLEOTIDE SEQUENCE [LARGE SCALE GENOMIC DNA]</scope>
    <source>
        <strain evidence="3 4">SA-152</strain>
    </source>
</reference>
<organism evidence="3 4">
    <name type="scientific">Sapientia aquatica</name>
    <dbReference type="NCBI Taxonomy" id="1549640"/>
    <lineage>
        <taxon>Bacteria</taxon>
        <taxon>Pseudomonadati</taxon>
        <taxon>Pseudomonadota</taxon>
        <taxon>Betaproteobacteria</taxon>
        <taxon>Burkholderiales</taxon>
        <taxon>Oxalobacteraceae</taxon>
        <taxon>Sapientia</taxon>
    </lineage>
</organism>
<gene>
    <name evidence="3" type="ORF">E2I14_11805</name>
</gene>
<proteinExistence type="predicted"/>
<dbReference type="RefSeq" id="WP_133328707.1">
    <property type="nucleotide sequence ID" value="NZ_SMYL01000005.1"/>
</dbReference>
<evidence type="ECO:0000256" key="2">
    <source>
        <dbReference type="SAM" id="SignalP"/>
    </source>
</evidence>
<dbReference type="InterPro" id="IPR005618">
    <property type="entry name" value="OMPW"/>
</dbReference>
<dbReference type="AlphaFoldDB" id="A0A4R5W147"/>
<feature type="signal peptide" evidence="2">
    <location>
        <begin position="1"/>
        <end position="26"/>
    </location>
</feature>
<dbReference type="SUPFAM" id="SSF56925">
    <property type="entry name" value="OMPA-like"/>
    <property type="match status" value="1"/>
</dbReference>
<dbReference type="Gene3D" id="2.40.160.20">
    <property type="match status" value="1"/>
</dbReference>
<comment type="caution">
    <text evidence="3">The sequence shown here is derived from an EMBL/GenBank/DDBJ whole genome shotgun (WGS) entry which is preliminary data.</text>
</comment>
<keyword evidence="4" id="KW-1185">Reference proteome</keyword>
<accession>A0A4R5W147</accession>
<evidence type="ECO:0000313" key="4">
    <source>
        <dbReference type="Proteomes" id="UP000294829"/>
    </source>
</evidence>
<dbReference type="Proteomes" id="UP000294829">
    <property type="component" value="Unassembled WGS sequence"/>
</dbReference>
<dbReference type="OrthoDB" id="9807574at2"/>
<protein>
    <submittedName>
        <fullName evidence="3">OmpW family protein</fullName>
    </submittedName>
</protein>
<dbReference type="Pfam" id="PF03922">
    <property type="entry name" value="OmpW"/>
    <property type="match status" value="1"/>
</dbReference>
<dbReference type="InterPro" id="IPR011250">
    <property type="entry name" value="OMP/PagP_B-barrel"/>
</dbReference>
<comment type="subcellular location">
    <subcellularLocation>
        <location evidence="1">Cell outer membrane</location>
    </subcellularLocation>
</comment>
<sequence length="250" mass="25751">MQFTISSVTKLAALTVLAASTSAAFAQSAGDTIVSAGWANIAPQDSSTPLQITGPAPLARTLTGTGASVDKTNTLGFAVSRFITDNWVASLDLGVPPTYKLYGTGSLSSVGQIGEAKQLAPALLGKYYFGDAHTAFRPYVGLGVTRVSYTGVSLTSNFQNTVAGTLGLLSGGKVVAGGTSANLESSWGSVFNVGASYAINKDWYAGLSVSYVRLKTTADLTTSSNIGNVTSTTTLTLNPIVTYLSVGYRF</sequence>
<dbReference type="GO" id="GO:0055085">
    <property type="term" value="P:transmembrane transport"/>
    <property type="evidence" value="ECO:0007669"/>
    <property type="project" value="TreeGrafter"/>
</dbReference>
<evidence type="ECO:0000313" key="3">
    <source>
        <dbReference type="EMBL" id="TDK65624.1"/>
    </source>
</evidence>
<dbReference type="GO" id="GO:0009279">
    <property type="term" value="C:cell outer membrane"/>
    <property type="evidence" value="ECO:0007669"/>
    <property type="project" value="UniProtKB-SubCell"/>
</dbReference>
<feature type="chain" id="PRO_5020680666" evidence="2">
    <location>
        <begin position="27"/>
        <end position="250"/>
    </location>
</feature>
<dbReference type="PANTHER" id="PTHR36920:SF1">
    <property type="entry name" value="OUTER MEMBRANE PROTEIN W"/>
    <property type="match status" value="1"/>
</dbReference>
<dbReference type="PANTHER" id="PTHR36920">
    <property type="match status" value="1"/>
</dbReference>
<dbReference type="EMBL" id="SMYL01000005">
    <property type="protein sequence ID" value="TDK65624.1"/>
    <property type="molecule type" value="Genomic_DNA"/>
</dbReference>
<keyword evidence="2" id="KW-0732">Signal</keyword>
<evidence type="ECO:0000256" key="1">
    <source>
        <dbReference type="ARBA" id="ARBA00004442"/>
    </source>
</evidence>
<name>A0A4R5W147_9BURK</name>